<evidence type="ECO:0000313" key="2">
    <source>
        <dbReference type="EMBL" id="MDN5215267.1"/>
    </source>
</evidence>
<proteinExistence type="predicted"/>
<evidence type="ECO:0000259" key="1">
    <source>
        <dbReference type="Pfam" id="PF04556"/>
    </source>
</evidence>
<gene>
    <name evidence="2" type="ORF">QQ020_24525</name>
</gene>
<dbReference type="EC" id="3.1.21.4" evidence="2"/>
<dbReference type="Proteomes" id="UP001172083">
    <property type="component" value="Unassembled WGS sequence"/>
</dbReference>
<feature type="domain" description="Restriction endonuclease type II DpnII-like" evidence="1">
    <location>
        <begin position="93"/>
        <end position="247"/>
    </location>
</feature>
<dbReference type="InterPro" id="IPR007637">
    <property type="entry name" value="Restrct_endonuc_II_DpnII-like"/>
</dbReference>
<keyword evidence="2" id="KW-0255">Endonuclease</keyword>
<keyword evidence="2" id="KW-0540">Nuclease</keyword>
<evidence type="ECO:0000313" key="3">
    <source>
        <dbReference type="Proteomes" id="UP001172083"/>
    </source>
</evidence>
<reference evidence="2" key="1">
    <citation type="submission" date="2023-06" db="EMBL/GenBank/DDBJ databases">
        <title>Genomic of Agaribacillus aureum.</title>
        <authorList>
            <person name="Wang G."/>
        </authorList>
    </citation>
    <scope>NUCLEOTIDE SEQUENCE</scope>
    <source>
        <strain evidence="2">BMA12</strain>
    </source>
</reference>
<name>A0ABT8LE73_9BACT</name>
<keyword evidence="2" id="KW-0378">Hydrolase</keyword>
<comment type="caution">
    <text evidence="2">The sequence shown here is derived from an EMBL/GenBank/DDBJ whole genome shotgun (WGS) entry which is preliminary data.</text>
</comment>
<dbReference type="EMBL" id="JAUJEB010000006">
    <property type="protein sequence ID" value="MDN5215267.1"/>
    <property type="molecule type" value="Genomic_DNA"/>
</dbReference>
<dbReference type="RefSeq" id="WP_346760605.1">
    <property type="nucleotide sequence ID" value="NZ_JAUJEB010000006.1"/>
</dbReference>
<sequence length="280" mass="32233">MQRHKQTKAELIPKLGEVLTDWKDEFAQTFVSYLEDFNEGGLVTPENLKDLLEKNFEAGITLFRLVLEQSKDEFTETLKALFYNNESGHGKTAFRKNPDQYVMTLESYGLLKSLESLMSRNYTWKEVVQERLKMGRGSAIKGQRRGKNLEDFVETLVKQVFDEFDIRKSFIGANGLSSAKADFCIPSTQHPSIVIEVKAYGATGSKQSDVIGDVRKIIDEKRSDTYFFLVTDGVTWTARMSDFERLIKFQNLGDIYRIYTQQMREDLLSDLKQIKAELNI</sequence>
<keyword evidence="3" id="KW-1185">Reference proteome</keyword>
<protein>
    <submittedName>
        <fullName evidence="2">DpnII family type II restriction endonuclease</fullName>
        <ecNumber evidence="2">3.1.21.4</ecNumber>
    </submittedName>
</protein>
<dbReference type="Pfam" id="PF04556">
    <property type="entry name" value="DpnII"/>
    <property type="match status" value="1"/>
</dbReference>
<organism evidence="2 3">
    <name type="scientific">Agaribacillus aureus</name>
    <dbReference type="NCBI Taxonomy" id="3051825"/>
    <lineage>
        <taxon>Bacteria</taxon>
        <taxon>Pseudomonadati</taxon>
        <taxon>Bacteroidota</taxon>
        <taxon>Cytophagia</taxon>
        <taxon>Cytophagales</taxon>
        <taxon>Splendidivirgaceae</taxon>
        <taxon>Agaribacillus</taxon>
    </lineage>
</organism>
<accession>A0ABT8LE73</accession>
<dbReference type="GO" id="GO:0009036">
    <property type="term" value="F:type II site-specific deoxyribonuclease activity"/>
    <property type="evidence" value="ECO:0007669"/>
    <property type="project" value="UniProtKB-EC"/>
</dbReference>